<dbReference type="InterPro" id="IPR036390">
    <property type="entry name" value="WH_DNA-bd_sf"/>
</dbReference>
<dbReference type="EMBL" id="BAABGL010000006">
    <property type="protein sequence ID" value="GAA4388467.1"/>
    <property type="molecule type" value="Genomic_DNA"/>
</dbReference>
<dbReference type="Pfam" id="PF08279">
    <property type="entry name" value="HTH_11"/>
    <property type="match status" value="1"/>
</dbReference>
<evidence type="ECO:0000256" key="1">
    <source>
        <dbReference type="SAM" id="MobiDB-lite"/>
    </source>
</evidence>
<organism evidence="4 5">
    <name type="scientific">Brevibacterium pityocampae</name>
    <dbReference type="NCBI Taxonomy" id="506594"/>
    <lineage>
        <taxon>Bacteria</taxon>
        <taxon>Bacillati</taxon>
        <taxon>Actinomycetota</taxon>
        <taxon>Actinomycetes</taxon>
        <taxon>Micrococcales</taxon>
        <taxon>Brevibacteriaceae</taxon>
        <taxon>Brevibacterium</taxon>
    </lineage>
</organism>
<reference evidence="5" key="1">
    <citation type="journal article" date="2019" name="Int. J. Syst. Evol. Microbiol.">
        <title>The Global Catalogue of Microorganisms (GCM) 10K type strain sequencing project: providing services to taxonomists for standard genome sequencing and annotation.</title>
        <authorList>
            <consortium name="The Broad Institute Genomics Platform"/>
            <consortium name="The Broad Institute Genome Sequencing Center for Infectious Disease"/>
            <person name="Wu L."/>
            <person name="Ma J."/>
        </authorList>
    </citation>
    <scope>NUCLEOTIDE SEQUENCE [LARGE SCALE GENOMIC DNA]</scope>
    <source>
        <strain evidence="5">JCM 17808</strain>
    </source>
</reference>
<feature type="region of interest" description="Disordered" evidence="1">
    <location>
        <begin position="331"/>
        <end position="363"/>
    </location>
</feature>
<feature type="compositionally biased region" description="Gly residues" evidence="1">
    <location>
        <begin position="353"/>
        <end position="363"/>
    </location>
</feature>
<dbReference type="PANTHER" id="PTHR34580">
    <property type="match status" value="1"/>
</dbReference>
<comment type="caution">
    <text evidence="4">The sequence shown here is derived from an EMBL/GenBank/DDBJ whole genome shotgun (WGS) entry which is preliminary data.</text>
</comment>
<dbReference type="InterPro" id="IPR051534">
    <property type="entry name" value="CBASS_pafABC_assoc_protein"/>
</dbReference>
<protein>
    <submittedName>
        <fullName evidence="4">YafY family protein</fullName>
    </submittedName>
</protein>
<dbReference type="SUPFAM" id="SSF46785">
    <property type="entry name" value="Winged helix' DNA-binding domain"/>
    <property type="match status" value="1"/>
</dbReference>
<evidence type="ECO:0000313" key="5">
    <source>
        <dbReference type="Proteomes" id="UP001500642"/>
    </source>
</evidence>
<dbReference type="Pfam" id="PF13280">
    <property type="entry name" value="WYL"/>
    <property type="match status" value="1"/>
</dbReference>
<dbReference type="InterPro" id="IPR013196">
    <property type="entry name" value="HTH_11"/>
</dbReference>
<dbReference type="PANTHER" id="PTHR34580:SF1">
    <property type="entry name" value="PROTEIN PAFC"/>
    <property type="match status" value="1"/>
</dbReference>
<feature type="domain" description="Helix-turn-helix type 11" evidence="2">
    <location>
        <begin position="13"/>
        <end position="55"/>
    </location>
</feature>
<dbReference type="InterPro" id="IPR026881">
    <property type="entry name" value="WYL_dom"/>
</dbReference>
<accession>A0ABP8JCA4</accession>
<keyword evidence="5" id="KW-1185">Reference proteome</keyword>
<feature type="domain" description="WYL" evidence="3">
    <location>
        <begin position="140"/>
        <end position="204"/>
    </location>
</feature>
<gene>
    <name evidence="4" type="ORF">GCM10023167_13230</name>
</gene>
<dbReference type="PROSITE" id="PS52050">
    <property type="entry name" value="WYL"/>
    <property type="match status" value="1"/>
</dbReference>
<dbReference type="Proteomes" id="UP001500642">
    <property type="component" value="Unassembled WGS sequence"/>
</dbReference>
<evidence type="ECO:0000259" key="3">
    <source>
        <dbReference type="Pfam" id="PF13280"/>
    </source>
</evidence>
<dbReference type="Gene3D" id="1.10.10.10">
    <property type="entry name" value="Winged helix-like DNA-binding domain superfamily/Winged helix DNA-binding domain"/>
    <property type="match status" value="1"/>
</dbReference>
<name>A0ABP8JCA4_9MICO</name>
<sequence>MRSTRLLSLIMDLSRLRTTSVGVLAERHGVSGRTVQRDLAELQAMGVPVWTRTGPAGGVGIVEGWSSPITGMPQQEITALLLGETAARELGLAGEHRAARLRLRGELDPPSADGHVADHIEQRVLVDAAAWFTEAEEPPALAAVSRAVWTGRRLRMLYRRGAAAVSRLIDPLGLVLKTDRWYLVAAHRRALRTYRVSRIAGARVVEAPAWRPAGFSLAQHWAQARTAFERGLDGITVRVAVDRSALPALRHAVPGAGASAALEAAEADAVTDDAVDGVTGAPAARVVVELPMETQAIAVSQLLQVPGVEVLSPTPIRDAVARRARELWEANAPGARSDAVPDALRGEPSTRVPGGGYEGESLG</sequence>
<evidence type="ECO:0000313" key="4">
    <source>
        <dbReference type="EMBL" id="GAA4388467.1"/>
    </source>
</evidence>
<evidence type="ECO:0000259" key="2">
    <source>
        <dbReference type="Pfam" id="PF08279"/>
    </source>
</evidence>
<dbReference type="InterPro" id="IPR036388">
    <property type="entry name" value="WH-like_DNA-bd_sf"/>
</dbReference>
<dbReference type="RefSeq" id="WP_345030902.1">
    <property type="nucleotide sequence ID" value="NZ_BAABGL010000006.1"/>
</dbReference>
<proteinExistence type="predicted"/>